<feature type="compositionally biased region" description="Acidic residues" evidence="1">
    <location>
        <begin position="71"/>
        <end position="84"/>
    </location>
</feature>
<feature type="transmembrane region" description="Helical" evidence="2">
    <location>
        <begin position="142"/>
        <end position="162"/>
    </location>
</feature>
<protein>
    <submittedName>
        <fullName evidence="3">Uncharacterized protein</fullName>
    </submittedName>
</protein>
<organism evidence="3 4">
    <name type="scientific">Pelagomonas calceolata</name>
    <dbReference type="NCBI Taxonomy" id="35677"/>
    <lineage>
        <taxon>Eukaryota</taxon>
        <taxon>Sar</taxon>
        <taxon>Stramenopiles</taxon>
        <taxon>Ochrophyta</taxon>
        <taxon>Pelagophyceae</taxon>
        <taxon>Pelagomonadales</taxon>
        <taxon>Pelagomonadaceae</taxon>
        <taxon>Pelagomonas</taxon>
    </lineage>
</organism>
<comment type="caution">
    <text evidence="3">The sequence shown here is derived from an EMBL/GenBank/DDBJ whole genome shotgun (WGS) entry which is preliminary data.</text>
</comment>
<evidence type="ECO:0000313" key="3">
    <source>
        <dbReference type="EMBL" id="CAH0364016.1"/>
    </source>
</evidence>
<reference evidence="3" key="1">
    <citation type="submission" date="2021-11" db="EMBL/GenBank/DDBJ databases">
        <authorList>
            <consortium name="Genoscope - CEA"/>
            <person name="William W."/>
        </authorList>
    </citation>
    <scope>NUCLEOTIDE SEQUENCE</scope>
</reference>
<feature type="transmembrane region" description="Helical" evidence="2">
    <location>
        <begin position="194"/>
        <end position="212"/>
    </location>
</feature>
<dbReference type="AlphaFoldDB" id="A0A8J2WWD2"/>
<keyword evidence="2" id="KW-1133">Transmembrane helix</keyword>
<keyword evidence="2" id="KW-0812">Transmembrane</keyword>
<keyword evidence="2" id="KW-0472">Membrane</keyword>
<evidence type="ECO:0000256" key="1">
    <source>
        <dbReference type="SAM" id="MobiDB-lite"/>
    </source>
</evidence>
<sequence length="221" mass="24639">MPVANQLPPGQQQIYDHFDTESSYSLDDLAEEFLQYSKRDIGRFLGRLRGRGFLRYEELSGRYTRVPEHEREDEEQPVEDEDEEPPRALDISLLVAGGLFLPIRLPCFIPGVMEHAPACQTWAASLPVFDEHVFLIEMRKNLALTLVLLCAWASLLQTSVATKKAVLRAVASLMSIQNLWATFVAHGLASPEMLGDFVFLAALMVAAILLTAPDAKAGKKK</sequence>
<feature type="transmembrane region" description="Helical" evidence="2">
    <location>
        <begin position="169"/>
        <end position="188"/>
    </location>
</feature>
<keyword evidence="4" id="KW-1185">Reference proteome</keyword>
<dbReference type="Proteomes" id="UP000789595">
    <property type="component" value="Unassembled WGS sequence"/>
</dbReference>
<proteinExistence type="predicted"/>
<dbReference type="EMBL" id="CAKKNE010000001">
    <property type="protein sequence ID" value="CAH0364016.1"/>
    <property type="molecule type" value="Genomic_DNA"/>
</dbReference>
<accession>A0A8J2WWD2</accession>
<name>A0A8J2WWD2_9STRA</name>
<feature type="region of interest" description="Disordered" evidence="1">
    <location>
        <begin position="65"/>
        <end position="85"/>
    </location>
</feature>
<evidence type="ECO:0000313" key="4">
    <source>
        <dbReference type="Proteomes" id="UP000789595"/>
    </source>
</evidence>
<evidence type="ECO:0000256" key="2">
    <source>
        <dbReference type="SAM" id="Phobius"/>
    </source>
</evidence>
<gene>
    <name evidence="3" type="ORF">PECAL_1P03630</name>
</gene>